<dbReference type="GO" id="GO:0005524">
    <property type="term" value="F:ATP binding"/>
    <property type="evidence" value="ECO:0007669"/>
    <property type="project" value="UniProtKB-KW"/>
</dbReference>
<sequence length="193" mass="21595">MPHLYIIAGCNGAGKTTASYTILPEILDCSEFVNADNIAAGISPFNPEGVAIEAGRIMLKRIDELLNEGVDFAFETTLATRSYAPFVKKAQRLGYEVTLVYFWLDSPQTAYNRVAQRVSEGGHDIPIDVIRRRYYRGIKNLIELYIPICDKWLVMNNVGVPTEVIAKNHELGVSIINNDIWQTILEQSNDSSN</sequence>
<evidence type="ECO:0000313" key="2">
    <source>
        <dbReference type="Proteomes" id="UP000218263"/>
    </source>
</evidence>
<dbReference type="RefSeq" id="WP_096351990.1">
    <property type="nucleotide sequence ID" value="NZ_AP017313.1"/>
</dbReference>
<dbReference type="Pfam" id="PF06414">
    <property type="entry name" value="Zeta_toxin"/>
    <property type="match status" value="1"/>
</dbReference>
<dbReference type="Gene3D" id="3.40.50.300">
    <property type="entry name" value="P-loop containing nucleotide triphosphate hydrolases"/>
    <property type="match status" value="1"/>
</dbReference>
<dbReference type="PANTHER" id="PTHR39206">
    <property type="entry name" value="SLL8004 PROTEIN"/>
    <property type="match status" value="1"/>
</dbReference>
<name>A0A0X8X2W6_9SPHI</name>
<dbReference type="Proteomes" id="UP000218263">
    <property type="component" value="Chromosome"/>
</dbReference>
<evidence type="ECO:0000313" key="1">
    <source>
        <dbReference type="EMBL" id="BAU54153.1"/>
    </source>
</evidence>
<dbReference type="EMBL" id="AP017313">
    <property type="protein sequence ID" value="BAU54153.1"/>
    <property type="molecule type" value="Genomic_DNA"/>
</dbReference>
<gene>
    <name evidence="1" type="ORF">MgSA37_02325</name>
</gene>
<dbReference type="InterPro" id="IPR027417">
    <property type="entry name" value="P-loop_NTPase"/>
</dbReference>
<dbReference type="SUPFAM" id="SSF52540">
    <property type="entry name" value="P-loop containing nucleoside triphosphate hydrolases"/>
    <property type="match status" value="1"/>
</dbReference>
<protein>
    <submittedName>
        <fullName evidence="1">Zeta toxin</fullName>
    </submittedName>
</protein>
<dbReference type="OrthoDB" id="9791543at2"/>
<dbReference type="InterPro" id="IPR010488">
    <property type="entry name" value="Zeta_toxin_domain"/>
</dbReference>
<dbReference type="KEGG" id="mgot:MgSA37_02325"/>
<reference evidence="1 2" key="1">
    <citation type="submission" date="2015-12" db="EMBL/GenBank/DDBJ databases">
        <title>Genome sequence of Mucilaginibacter gotjawali.</title>
        <authorList>
            <person name="Lee J.S."/>
            <person name="Lee K.C."/>
            <person name="Kim K.K."/>
            <person name="Lee B.W."/>
        </authorList>
    </citation>
    <scope>NUCLEOTIDE SEQUENCE [LARGE SCALE GENOMIC DNA]</scope>
    <source>
        <strain evidence="1 2">SA3-7</strain>
    </source>
</reference>
<dbReference type="GO" id="GO:0016301">
    <property type="term" value="F:kinase activity"/>
    <property type="evidence" value="ECO:0007669"/>
    <property type="project" value="InterPro"/>
</dbReference>
<dbReference type="PANTHER" id="PTHR39206:SF1">
    <property type="entry name" value="SLL8004 PROTEIN"/>
    <property type="match status" value="1"/>
</dbReference>
<proteinExistence type="predicted"/>
<organism evidence="1 2">
    <name type="scientific">Mucilaginibacter gotjawali</name>
    <dbReference type="NCBI Taxonomy" id="1550579"/>
    <lineage>
        <taxon>Bacteria</taxon>
        <taxon>Pseudomonadati</taxon>
        <taxon>Bacteroidota</taxon>
        <taxon>Sphingobacteriia</taxon>
        <taxon>Sphingobacteriales</taxon>
        <taxon>Sphingobacteriaceae</taxon>
        <taxon>Mucilaginibacter</taxon>
    </lineage>
</organism>
<dbReference type="AlphaFoldDB" id="A0A0X8X2W6"/>
<accession>A0A0X8X2W6</accession>
<keyword evidence="2" id="KW-1185">Reference proteome</keyword>